<dbReference type="EMBL" id="NPDS01000010">
    <property type="protein sequence ID" value="PJZ55597.1"/>
    <property type="molecule type" value="Genomic_DNA"/>
</dbReference>
<dbReference type="Proteomes" id="UP000231879">
    <property type="component" value="Unassembled WGS sequence"/>
</dbReference>
<proteinExistence type="predicted"/>
<sequence>MDELRNEANFTNDSYRNGLYTKTYSFETFSLIKYVKNLFPKRENEARIRRSISIDNEGI</sequence>
<organism evidence="1 2">
    <name type="scientific">Leptospira barantonii</name>
    <dbReference type="NCBI Taxonomy" id="2023184"/>
    <lineage>
        <taxon>Bacteria</taxon>
        <taxon>Pseudomonadati</taxon>
        <taxon>Spirochaetota</taxon>
        <taxon>Spirochaetia</taxon>
        <taxon>Leptospirales</taxon>
        <taxon>Leptospiraceae</taxon>
        <taxon>Leptospira</taxon>
    </lineage>
</organism>
<name>A0ABX4NFR7_9LEPT</name>
<evidence type="ECO:0000313" key="1">
    <source>
        <dbReference type="EMBL" id="PJZ55597.1"/>
    </source>
</evidence>
<reference evidence="1 2" key="1">
    <citation type="submission" date="2017-07" db="EMBL/GenBank/DDBJ databases">
        <title>Leptospira spp. isolated from tropical soils.</title>
        <authorList>
            <person name="Thibeaux R."/>
            <person name="Iraola G."/>
            <person name="Ferres I."/>
            <person name="Bierque E."/>
            <person name="Girault D."/>
            <person name="Soupe-Gilbert M.-E."/>
            <person name="Picardeau M."/>
            <person name="Goarant C."/>
        </authorList>
    </citation>
    <scope>NUCLEOTIDE SEQUENCE [LARGE SCALE GENOMIC DNA]</scope>
    <source>
        <strain evidence="1 2">FH4-C-A1</strain>
    </source>
</reference>
<keyword evidence="2" id="KW-1185">Reference proteome</keyword>
<gene>
    <name evidence="1" type="ORF">CH367_19170</name>
</gene>
<protein>
    <submittedName>
        <fullName evidence="1">Uncharacterized protein</fullName>
    </submittedName>
</protein>
<accession>A0ABX4NFR7</accession>
<comment type="caution">
    <text evidence="1">The sequence shown here is derived from an EMBL/GenBank/DDBJ whole genome shotgun (WGS) entry which is preliminary data.</text>
</comment>
<evidence type="ECO:0000313" key="2">
    <source>
        <dbReference type="Proteomes" id="UP000231879"/>
    </source>
</evidence>